<comment type="caution">
    <text evidence="3">The sequence shown here is derived from an EMBL/GenBank/DDBJ whole genome shotgun (WGS) entry which is preliminary data.</text>
</comment>
<keyword evidence="2" id="KW-0472">Membrane</keyword>
<sequence>MCSAGGKSLLHFSPLLLLLLLLSVLQILVYFHPSCLLVGAIRIFPENVGAKVRFTHANDDGDDDHHKNRFFQKHSFFHGKNTSGPTATNQTSQKGFEETKRRVPSCPDPLHN</sequence>
<reference evidence="3" key="1">
    <citation type="submission" date="2023-10" db="EMBL/GenBank/DDBJ databases">
        <title>Chromosome-level genome of the transformable northern wattle, Acacia crassicarpa.</title>
        <authorList>
            <person name="Massaro I."/>
            <person name="Sinha N.R."/>
            <person name="Poethig S."/>
            <person name="Leichty A.R."/>
        </authorList>
    </citation>
    <scope>NUCLEOTIDE SEQUENCE</scope>
    <source>
        <strain evidence="3">Acra3RX</strain>
        <tissue evidence="3">Leaf</tissue>
    </source>
</reference>
<protein>
    <submittedName>
        <fullName evidence="3">Uncharacterized protein</fullName>
    </submittedName>
</protein>
<gene>
    <name evidence="3" type="ORF">QN277_029168</name>
</gene>
<name>A0AAE1MDX3_9FABA</name>
<dbReference type="PANTHER" id="PTHR37184:SF2">
    <property type="entry name" value="CLAVATA3_ESR (CLE)-RELATED PROTEIN 43"/>
    <property type="match status" value="1"/>
</dbReference>
<dbReference type="EMBL" id="JAWXYG010000009">
    <property type="protein sequence ID" value="KAK4263797.1"/>
    <property type="molecule type" value="Genomic_DNA"/>
</dbReference>
<evidence type="ECO:0000256" key="2">
    <source>
        <dbReference type="SAM" id="Phobius"/>
    </source>
</evidence>
<keyword evidence="2" id="KW-0812">Transmembrane</keyword>
<evidence type="ECO:0000313" key="4">
    <source>
        <dbReference type="Proteomes" id="UP001293593"/>
    </source>
</evidence>
<keyword evidence="2" id="KW-1133">Transmembrane helix</keyword>
<dbReference type="InterPro" id="IPR040274">
    <property type="entry name" value="CLE27/CLE43"/>
</dbReference>
<dbReference type="Proteomes" id="UP001293593">
    <property type="component" value="Unassembled WGS sequence"/>
</dbReference>
<feature type="region of interest" description="Disordered" evidence="1">
    <location>
        <begin position="76"/>
        <end position="112"/>
    </location>
</feature>
<keyword evidence="4" id="KW-1185">Reference proteome</keyword>
<evidence type="ECO:0000256" key="1">
    <source>
        <dbReference type="SAM" id="MobiDB-lite"/>
    </source>
</evidence>
<organism evidence="3 4">
    <name type="scientific">Acacia crassicarpa</name>
    <name type="common">northern wattle</name>
    <dbReference type="NCBI Taxonomy" id="499986"/>
    <lineage>
        <taxon>Eukaryota</taxon>
        <taxon>Viridiplantae</taxon>
        <taxon>Streptophyta</taxon>
        <taxon>Embryophyta</taxon>
        <taxon>Tracheophyta</taxon>
        <taxon>Spermatophyta</taxon>
        <taxon>Magnoliopsida</taxon>
        <taxon>eudicotyledons</taxon>
        <taxon>Gunneridae</taxon>
        <taxon>Pentapetalae</taxon>
        <taxon>rosids</taxon>
        <taxon>fabids</taxon>
        <taxon>Fabales</taxon>
        <taxon>Fabaceae</taxon>
        <taxon>Caesalpinioideae</taxon>
        <taxon>mimosoid clade</taxon>
        <taxon>Acacieae</taxon>
        <taxon>Acacia</taxon>
    </lineage>
</organism>
<accession>A0AAE1MDX3</accession>
<feature type="transmembrane region" description="Helical" evidence="2">
    <location>
        <begin position="12"/>
        <end position="31"/>
    </location>
</feature>
<dbReference type="PANTHER" id="PTHR37184">
    <property type="entry name" value="CLAVATA3/ESR (CLE)-RELATED PROTEIN 27"/>
    <property type="match status" value="1"/>
</dbReference>
<dbReference type="AlphaFoldDB" id="A0AAE1MDX3"/>
<feature type="compositionally biased region" description="Polar residues" evidence="1">
    <location>
        <begin position="80"/>
        <end position="94"/>
    </location>
</feature>
<evidence type="ECO:0000313" key="3">
    <source>
        <dbReference type="EMBL" id="KAK4263797.1"/>
    </source>
</evidence>
<proteinExistence type="predicted"/>